<dbReference type="Proteomes" id="UP001199314">
    <property type="component" value="Unassembled WGS sequence"/>
</dbReference>
<protein>
    <submittedName>
        <fullName evidence="3">GIY-YIG nuclease family protein</fullName>
    </submittedName>
</protein>
<evidence type="ECO:0000313" key="3">
    <source>
        <dbReference type="EMBL" id="MBZ9779699.1"/>
    </source>
</evidence>
<evidence type="ECO:0000259" key="2">
    <source>
        <dbReference type="PROSITE" id="PS50164"/>
    </source>
</evidence>
<accession>A0ABS7XL24</accession>
<feature type="domain" description="GIY-YIG" evidence="2">
    <location>
        <begin position="1"/>
        <end position="77"/>
    </location>
</feature>
<dbReference type="InterPro" id="IPR000305">
    <property type="entry name" value="GIY-YIG_endonuc"/>
</dbReference>
<gene>
    <name evidence="3" type="ORF">LB452_12270</name>
</gene>
<name>A0ABS7XL24_9FLAO</name>
<dbReference type="EMBL" id="JAIQZE010000015">
    <property type="protein sequence ID" value="MBZ9779699.1"/>
    <property type="molecule type" value="Genomic_DNA"/>
</dbReference>
<reference evidence="4" key="1">
    <citation type="submission" date="2023-07" db="EMBL/GenBank/DDBJ databases">
        <title>Novel species isolated from saline lakes on Tibetan Plateau.</title>
        <authorList>
            <person name="Lu H."/>
        </authorList>
    </citation>
    <scope>NUCLEOTIDE SEQUENCE [LARGE SCALE GENOMIC DNA]</scope>
    <source>
        <strain evidence="4">CAK8W</strain>
    </source>
</reference>
<dbReference type="RefSeq" id="WP_224462031.1">
    <property type="nucleotide sequence ID" value="NZ_JAIQZE010000015.1"/>
</dbReference>
<proteinExistence type="inferred from homology"/>
<dbReference type="PROSITE" id="PS50164">
    <property type="entry name" value="GIY_YIG"/>
    <property type="match status" value="1"/>
</dbReference>
<dbReference type="SUPFAM" id="SSF82771">
    <property type="entry name" value="GIY-YIG endonuclease"/>
    <property type="match status" value="1"/>
</dbReference>
<keyword evidence="4" id="KW-1185">Reference proteome</keyword>
<dbReference type="Gene3D" id="3.40.1440.10">
    <property type="entry name" value="GIY-YIG endonuclease"/>
    <property type="match status" value="1"/>
</dbReference>
<evidence type="ECO:0000313" key="4">
    <source>
        <dbReference type="Proteomes" id="UP001199314"/>
    </source>
</evidence>
<dbReference type="Pfam" id="PF01541">
    <property type="entry name" value="GIY-YIG"/>
    <property type="match status" value="1"/>
</dbReference>
<sequence length="99" mass="11949">MKHLVYILFSKKLNRFYIGYTSNIEQRMAFHEQAESHKFTSNAKDWELFLKIECASKMQALAVEKHIKKMKSKLYIQNLKIYPEMRIKLLYKYNQGSPR</sequence>
<dbReference type="InterPro" id="IPR050190">
    <property type="entry name" value="UPF0213_domain"/>
</dbReference>
<dbReference type="CDD" id="cd10449">
    <property type="entry name" value="GIY-YIG_SLX1_like"/>
    <property type="match status" value="1"/>
</dbReference>
<organism evidence="3 4">
    <name type="scientific">Psychroflexus longus</name>
    <dbReference type="NCBI Taxonomy" id="2873596"/>
    <lineage>
        <taxon>Bacteria</taxon>
        <taxon>Pseudomonadati</taxon>
        <taxon>Bacteroidota</taxon>
        <taxon>Flavobacteriia</taxon>
        <taxon>Flavobacteriales</taxon>
        <taxon>Flavobacteriaceae</taxon>
        <taxon>Psychroflexus</taxon>
    </lineage>
</organism>
<dbReference type="PANTHER" id="PTHR34477">
    <property type="entry name" value="UPF0213 PROTEIN YHBQ"/>
    <property type="match status" value="1"/>
</dbReference>
<comment type="caution">
    <text evidence="3">The sequence shown here is derived from an EMBL/GenBank/DDBJ whole genome shotgun (WGS) entry which is preliminary data.</text>
</comment>
<dbReference type="PANTHER" id="PTHR34477:SF1">
    <property type="entry name" value="UPF0213 PROTEIN YHBQ"/>
    <property type="match status" value="1"/>
</dbReference>
<evidence type="ECO:0000256" key="1">
    <source>
        <dbReference type="ARBA" id="ARBA00007435"/>
    </source>
</evidence>
<comment type="similarity">
    <text evidence="1">Belongs to the UPF0213 family.</text>
</comment>
<dbReference type="InterPro" id="IPR035901">
    <property type="entry name" value="GIY-YIG_endonuc_sf"/>
</dbReference>